<organism evidence="3">
    <name type="scientific">hydrothermal vent metagenome</name>
    <dbReference type="NCBI Taxonomy" id="652676"/>
    <lineage>
        <taxon>unclassified sequences</taxon>
        <taxon>metagenomes</taxon>
        <taxon>ecological metagenomes</taxon>
    </lineage>
</organism>
<proteinExistence type="predicted"/>
<dbReference type="SUPFAM" id="SSF101898">
    <property type="entry name" value="NHL repeat"/>
    <property type="match status" value="1"/>
</dbReference>
<dbReference type="InterPro" id="IPR011042">
    <property type="entry name" value="6-blade_b-propeller_TolB-like"/>
</dbReference>
<dbReference type="InterPro" id="IPR050952">
    <property type="entry name" value="TRIM-NHL_E3_ligases"/>
</dbReference>
<feature type="domain" description="SMP-30/Gluconolactonase/LRE-like region" evidence="2">
    <location>
        <begin position="165"/>
        <end position="254"/>
    </location>
</feature>
<dbReference type="Pfam" id="PF08450">
    <property type="entry name" value="SGL"/>
    <property type="match status" value="1"/>
</dbReference>
<keyword evidence="1" id="KW-0677">Repeat</keyword>
<dbReference type="PROSITE" id="PS51125">
    <property type="entry name" value="NHL"/>
    <property type="match status" value="4"/>
</dbReference>
<dbReference type="PANTHER" id="PTHR24104">
    <property type="entry name" value="E3 UBIQUITIN-PROTEIN LIGASE NHLRC1-RELATED"/>
    <property type="match status" value="1"/>
</dbReference>
<dbReference type="AlphaFoldDB" id="A0A3B1B482"/>
<dbReference type="Pfam" id="PF17170">
    <property type="entry name" value="DUF5128"/>
    <property type="match status" value="1"/>
</dbReference>
<dbReference type="InterPro" id="IPR013658">
    <property type="entry name" value="SGL"/>
</dbReference>
<gene>
    <name evidence="3" type="ORF">MNBD_GAMMA26-1785</name>
</gene>
<sequence>MNTRCLLVGMMMFLVPVALVFADQDDADSDAVVELVWPPKPLPTRIRYVGSIESPADVKPEQDKGFWARFWEVLHGPEEGNQAKPMAVVVDSKGRMSVVDPAGQQVHVYDQKEGDYRVITDADLPLLLPIALAIDDKDNLYVVDGMLQKVCVFSPDGDYLRSIGSADQLKRPTGIAIDTKRRLLYVVDTPQHDIKVFNLDDGSFRRIFGTHGRDAGEFNYPTYAAVDREGHLYINDTLNGRIQIFDQAGVFIREFGEFGDGGGDFSTAKGIAVDSDGNIYVADAGFDNLQIFDPQGRLLLFIGTTGQAPGEFWTPTGLFIDNNDRLYVADSFNKRVQIFQYLKAGVK</sequence>
<dbReference type="InterPro" id="IPR001258">
    <property type="entry name" value="NHL_repeat"/>
</dbReference>
<accession>A0A3B1B482</accession>
<dbReference type="GO" id="GO:0008270">
    <property type="term" value="F:zinc ion binding"/>
    <property type="evidence" value="ECO:0007669"/>
    <property type="project" value="UniProtKB-KW"/>
</dbReference>
<dbReference type="EMBL" id="UOFX01000080">
    <property type="protein sequence ID" value="VAX10952.1"/>
    <property type="molecule type" value="Genomic_DNA"/>
</dbReference>
<name>A0A3B1B482_9ZZZZ</name>
<reference evidence="3" key="1">
    <citation type="submission" date="2018-06" db="EMBL/GenBank/DDBJ databases">
        <authorList>
            <person name="Zhirakovskaya E."/>
        </authorList>
    </citation>
    <scope>NUCLEOTIDE SEQUENCE</scope>
</reference>
<evidence type="ECO:0000256" key="1">
    <source>
        <dbReference type="ARBA" id="ARBA00022737"/>
    </source>
</evidence>
<evidence type="ECO:0000259" key="2">
    <source>
        <dbReference type="Pfam" id="PF08450"/>
    </source>
</evidence>
<dbReference type="Gene3D" id="2.120.10.30">
    <property type="entry name" value="TolB, C-terminal domain"/>
    <property type="match status" value="3"/>
</dbReference>
<protein>
    <recommendedName>
        <fullName evidence="2">SMP-30/Gluconolactonase/LRE-like region domain-containing protein</fullName>
    </recommendedName>
</protein>
<dbReference type="PANTHER" id="PTHR24104:SF25">
    <property type="entry name" value="PROTEIN LIN-41"/>
    <property type="match status" value="1"/>
</dbReference>
<evidence type="ECO:0000313" key="3">
    <source>
        <dbReference type="EMBL" id="VAX10952.1"/>
    </source>
</evidence>